<evidence type="ECO:0000313" key="1">
    <source>
        <dbReference type="EMBL" id="KAG2906761.1"/>
    </source>
</evidence>
<dbReference type="Proteomes" id="UP000736787">
    <property type="component" value="Unassembled WGS sequence"/>
</dbReference>
<evidence type="ECO:0000313" key="2">
    <source>
        <dbReference type="EMBL" id="KAG3211436.1"/>
    </source>
</evidence>
<dbReference type="Proteomes" id="UP000251314">
    <property type="component" value="Unassembled WGS sequence"/>
</dbReference>
<keyword evidence="4" id="KW-1185">Reference proteome</keyword>
<accession>A0A329RV97</accession>
<dbReference type="OrthoDB" id="162393at2759"/>
<organism evidence="3 4">
    <name type="scientific">Phytophthora cactorum</name>
    <dbReference type="NCBI Taxonomy" id="29920"/>
    <lineage>
        <taxon>Eukaryota</taxon>
        <taxon>Sar</taxon>
        <taxon>Stramenopiles</taxon>
        <taxon>Oomycota</taxon>
        <taxon>Peronosporomycetes</taxon>
        <taxon>Peronosporales</taxon>
        <taxon>Peronosporaceae</taxon>
        <taxon>Phytophthora</taxon>
    </lineage>
</organism>
<sequence length="196" mass="21693">MDMSDIPFDVPVILHSIRKHKNLQNAVGTKEARCLEDNVYEQLVLRHVDDNTVVIQSACNNRYLQDRTNGHCVFGSIRIRDQSLFTIEANSTSSLFFMPCFTGNVLQCDNELVVNASIVVQSASGQCCALGGRDRQRLILELAKGGKTPDEIEQIVTRLFDSPTVGVPSSAYAIQLPSTSKNLPNIIYMTYPNALS</sequence>
<gene>
    <name evidence="3" type="ORF">PC110_g16112</name>
    <name evidence="1" type="ORF">PC117_g20399</name>
    <name evidence="2" type="ORF">PC129_g17586</name>
</gene>
<protein>
    <submittedName>
        <fullName evidence="3">Uncharacterized protein</fullName>
    </submittedName>
</protein>
<proteinExistence type="predicted"/>
<evidence type="ECO:0000313" key="3">
    <source>
        <dbReference type="EMBL" id="RAW27496.1"/>
    </source>
</evidence>
<evidence type="ECO:0000313" key="4">
    <source>
        <dbReference type="Proteomes" id="UP000251314"/>
    </source>
</evidence>
<comment type="caution">
    <text evidence="3">The sequence shown here is derived from an EMBL/GenBank/DDBJ whole genome shotgun (WGS) entry which is preliminary data.</text>
</comment>
<dbReference type="VEuPathDB" id="FungiDB:PC110_g16112"/>
<dbReference type="EMBL" id="RCMV01000955">
    <property type="protein sequence ID" value="KAG3211436.1"/>
    <property type="molecule type" value="Genomic_DNA"/>
</dbReference>
<name>A0A329RV97_9STRA</name>
<reference evidence="2" key="2">
    <citation type="submission" date="2018-05" db="EMBL/GenBank/DDBJ databases">
        <title>Effector identification in a new, highly contiguous assembly of the strawberry crown rot pathogen Phytophthora cactorum.</title>
        <authorList>
            <person name="Armitage A.D."/>
            <person name="Nellist C.F."/>
            <person name="Bates H."/>
            <person name="Vickerstaff R.J."/>
            <person name="Harrison R.J."/>
        </authorList>
    </citation>
    <scope>NUCLEOTIDE SEQUENCE</scope>
    <source>
        <strain evidence="1">4040</strain>
        <strain evidence="2">P421</strain>
    </source>
</reference>
<dbReference type="AlphaFoldDB" id="A0A329RV97"/>
<dbReference type="EMBL" id="MJFZ01000558">
    <property type="protein sequence ID" value="RAW27496.1"/>
    <property type="molecule type" value="Genomic_DNA"/>
</dbReference>
<reference evidence="3 4" key="1">
    <citation type="submission" date="2018-01" db="EMBL/GenBank/DDBJ databases">
        <title>Draft genome of the strawberry crown rot pathogen Phytophthora cactorum.</title>
        <authorList>
            <person name="Armitage A.D."/>
            <person name="Lysoe E."/>
            <person name="Nellist C.F."/>
            <person name="Harrison R.J."/>
            <person name="Brurberg M.B."/>
        </authorList>
    </citation>
    <scope>NUCLEOTIDE SEQUENCE [LARGE SCALE GENOMIC DNA]</scope>
    <source>
        <strain evidence="3 4">10300</strain>
    </source>
</reference>
<dbReference type="Proteomes" id="UP000760860">
    <property type="component" value="Unassembled WGS sequence"/>
</dbReference>
<dbReference type="EMBL" id="RCMK01000947">
    <property type="protein sequence ID" value="KAG2906761.1"/>
    <property type="molecule type" value="Genomic_DNA"/>
</dbReference>